<dbReference type="InterPro" id="IPR001789">
    <property type="entry name" value="Sig_transdc_resp-reg_receiver"/>
</dbReference>
<dbReference type="FunFam" id="3.40.50.2300:FF:000001">
    <property type="entry name" value="DNA-binding response regulator PhoB"/>
    <property type="match status" value="1"/>
</dbReference>
<feature type="modified residue" description="4-aspartylphosphate" evidence="6">
    <location>
        <position position="52"/>
    </location>
</feature>
<dbReference type="GO" id="GO:0000160">
    <property type="term" value="P:phosphorelay signal transduction system"/>
    <property type="evidence" value="ECO:0007669"/>
    <property type="project" value="UniProtKB-KW"/>
</dbReference>
<reference evidence="9" key="1">
    <citation type="submission" date="2017-04" db="EMBL/GenBank/DDBJ databases">
        <authorList>
            <person name="Varghese N."/>
            <person name="Submissions S."/>
        </authorList>
    </citation>
    <scope>NUCLEOTIDE SEQUENCE [LARGE SCALE GENOMIC DNA]</scope>
    <source>
        <strain evidence="9">DSM 4125</strain>
    </source>
</reference>
<dbReference type="STRING" id="1028.SAMN05661096_03536"/>
<evidence type="ECO:0000256" key="3">
    <source>
        <dbReference type="ARBA" id="ARBA00023015"/>
    </source>
</evidence>
<keyword evidence="9" id="KW-1185">Reference proteome</keyword>
<evidence type="ECO:0000256" key="5">
    <source>
        <dbReference type="ARBA" id="ARBA00023163"/>
    </source>
</evidence>
<dbReference type="EMBL" id="FXAW01000008">
    <property type="protein sequence ID" value="SMG48855.1"/>
    <property type="molecule type" value="Genomic_DNA"/>
</dbReference>
<dbReference type="OrthoDB" id="9789181at2"/>
<sequence length="120" mass="13642">MKKILIVDDEPSILMSLEFLMKKAGYSIFIARNGREAIEIVERELPDGLILDIMMPEVDGYEVCEFIKGNEKTKHIKVIFLTAKAKEEDVKKGLEAGADLYLKKPFATKELVKKVKDIIN</sequence>
<dbReference type="Pfam" id="PF00072">
    <property type="entry name" value="Response_reg"/>
    <property type="match status" value="1"/>
</dbReference>
<dbReference type="PANTHER" id="PTHR44591">
    <property type="entry name" value="STRESS RESPONSE REGULATOR PROTEIN 1"/>
    <property type="match status" value="1"/>
</dbReference>
<dbReference type="GO" id="GO:0003677">
    <property type="term" value="F:DNA binding"/>
    <property type="evidence" value="ECO:0007669"/>
    <property type="project" value="UniProtKB-KW"/>
</dbReference>
<dbReference type="SMART" id="SM00448">
    <property type="entry name" value="REC"/>
    <property type="match status" value="1"/>
</dbReference>
<gene>
    <name evidence="8" type="ORF">SAMN05661096_03536</name>
</gene>
<dbReference type="InterPro" id="IPR050595">
    <property type="entry name" value="Bact_response_regulator"/>
</dbReference>
<evidence type="ECO:0000313" key="8">
    <source>
        <dbReference type="EMBL" id="SMG48855.1"/>
    </source>
</evidence>
<keyword evidence="5" id="KW-0804">Transcription</keyword>
<dbReference type="Proteomes" id="UP000193804">
    <property type="component" value="Unassembled WGS sequence"/>
</dbReference>
<dbReference type="RefSeq" id="WP_085518665.1">
    <property type="nucleotide sequence ID" value="NZ_FXAW01000008.1"/>
</dbReference>
<dbReference type="PROSITE" id="PS50110">
    <property type="entry name" value="RESPONSE_REGULATORY"/>
    <property type="match status" value="1"/>
</dbReference>
<dbReference type="SUPFAM" id="SSF52172">
    <property type="entry name" value="CheY-like"/>
    <property type="match status" value="1"/>
</dbReference>
<evidence type="ECO:0000256" key="2">
    <source>
        <dbReference type="ARBA" id="ARBA00023012"/>
    </source>
</evidence>
<feature type="domain" description="Response regulatory" evidence="7">
    <location>
        <begin position="3"/>
        <end position="119"/>
    </location>
</feature>
<evidence type="ECO:0000256" key="1">
    <source>
        <dbReference type="ARBA" id="ARBA00022553"/>
    </source>
</evidence>
<name>A0A1X7L547_9BACT</name>
<dbReference type="AlphaFoldDB" id="A0A1X7L547"/>
<keyword evidence="3" id="KW-0805">Transcription regulation</keyword>
<evidence type="ECO:0000259" key="7">
    <source>
        <dbReference type="PROSITE" id="PS50110"/>
    </source>
</evidence>
<protein>
    <submittedName>
        <fullName evidence="8">Response regulator receiver domain-containing protein</fullName>
    </submittedName>
</protein>
<keyword evidence="2" id="KW-0902">Two-component regulatory system</keyword>
<dbReference type="InterPro" id="IPR011006">
    <property type="entry name" value="CheY-like_superfamily"/>
</dbReference>
<evidence type="ECO:0000256" key="6">
    <source>
        <dbReference type="PROSITE-ProRule" id="PRU00169"/>
    </source>
</evidence>
<dbReference type="PANTHER" id="PTHR44591:SF3">
    <property type="entry name" value="RESPONSE REGULATORY DOMAIN-CONTAINING PROTEIN"/>
    <property type="match status" value="1"/>
</dbReference>
<keyword evidence="4" id="KW-0238">DNA-binding</keyword>
<accession>A0A1X7L547</accession>
<evidence type="ECO:0000256" key="4">
    <source>
        <dbReference type="ARBA" id="ARBA00023125"/>
    </source>
</evidence>
<dbReference type="Gene3D" id="3.40.50.2300">
    <property type="match status" value="1"/>
</dbReference>
<evidence type="ECO:0000313" key="9">
    <source>
        <dbReference type="Proteomes" id="UP000193804"/>
    </source>
</evidence>
<keyword evidence="1 6" id="KW-0597">Phosphoprotein</keyword>
<organism evidence="8 9">
    <name type="scientific">Marivirga sericea</name>
    <dbReference type="NCBI Taxonomy" id="1028"/>
    <lineage>
        <taxon>Bacteria</taxon>
        <taxon>Pseudomonadati</taxon>
        <taxon>Bacteroidota</taxon>
        <taxon>Cytophagia</taxon>
        <taxon>Cytophagales</taxon>
        <taxon>Marivirgaceae</taxon>
        <taxon>Marivirga</taxon>
    </lineage>
</organism>
<proteinExistence type="predicted"/>